<sequence>MVSSDTLEPYRYRPLPDASSTRVLVLDPAPKRDSPLRCHLVEINLDTFDKRTYSYEALSYVWGEREGNRPIECEGKSLLVTPNCEHALRALRNTIMPRVLWVDAICIDQECETSGQKEKSHQIGMMGRIYQTARTVLVWLGESNPMISQFLEKIPKMVKYENMRYRSNLAKRYYGKLNYRVGLANIKAPTKTERSRDHELMEERSLSFKPLYNNPWFDRTWTTQEVVFAQSCLVVFDNGSSCHLIEWSNFYDAIDGLFLSDVVGHIVPETHTLTFKHNLRQELQLSQTLEADRIYECLENLFLMKATNDKDKIYAIYPILAEIKLHLPEPDYTKSIEVMCEDLTRALIEVTGNLIFLRQTTNKSVSCGKQLPSWVPDWVHEEDVTGIHHPYMPDGYEVQRSFPLHFPCPGHLELYGQPLSRVYARATRDFGMSRGKNRTGTGVKMHEEIVNEHMKDLFYSVLICKEWVSLSGVSTPGSKNYAQFDTLFNAMTLRVQTRRPSGFRPITTPEVLKSLVSVFRYPVYSVAGLEGAIYRAKRLKATNISNASTDWNDEIWAALVIALAIDPESGNKSLSNSSALDQLLSWIRYKQKQRAFFLTDDGDMGTCFHTVQQGDLIVLFKGTREPYVLREAGQTYRVISPAFIPDLMNLEKPLEEDITKMQRYTLI</sequence>
<keyword evidence="3" id="KW-1185">Reference proteome</keyword>
<evidence type="ECO:0000313" key="3">
    <source>
        <dbReference type="Proteomes" id="UP000799291"/>
    </source>
</evidence>
<protein>
    <submittedName>
        <fullName evidence="2">HET-domain-containing protein</fullName>
    </submittedName>
</protein>
<dbReference type="OrthoDB" id="194358at2759"/>
<feature type="domain" description="Heterokaryon incompatibility" evidence="1">
    <location>
        <begin position="55"/>
        <end position="225"/>
    </location>
</feature>
<dbReference type="InterPro" id="IPR052895">
    <property type="entry name" value="HetReg/Transcr_Mod"/>
</dbReference>
<gene>
    <name evidence="2" type="ORF">K458DRAFT_375715</name>
</gene>
<proteinExistence type="predicted"/>
<dbReference type="PANTHER" id="PTHR24148">
    <property type="entry name" value="ANKYRIN REPEAT DOMAIN-CONTAINING PROTEIN 39 HOMOLOG-RELATED"/>
    <property type="match status" value="1"/>
</dbReference>
<organism evidence="2 3">
    <name type="scientific">Lentithecium fluviatile CBS 122367</name>
    <dbReference type="NCBI Taxonomy" id="1168545"/>
    <lineage>
        <taxon>Eukaryota</taxon>
        <taxon>Fungi</taxon>
        <taxon>Dikarya</taxon>
        <taxon>Ascomycota</taxon>
        <taxon>Pezizomycotina</taxon>
        <taxon>Dothideomycetes</taxon>
        <taxon>Pleosporomycetidae</taxon>
        <taxon>Pleosporales</taxon>
        <taxon>Massarineae</taxon>
        <taxon>Lentitheciaceae</taxon>
        <taxon>Lentithecium</taxon>
    </lineage>
</organism>
<evidence type="ECO:0000313" key="2">
    <source>
        <dbReference type="EMBL" id="KAF2678954.1"/>
    </source>
</evidence>
<dbReference type="AlphaFoldDB" id="A0A6G1IL36"/>
<accession>A0A6G1IL36</accession>
<reference evidence="2" key="1">
    <citation type="journal article" date="2020" name="Stud. Mycol.">
        <title>101 Dothideomycetes genomes: a test case for predicting lifestyles and emergence of pathogens.</title>
        <authorList>
            <person name="Haridas S."/>
            <person name="Albert R."/>
            <person name="Binder M."/>
            <person name="Bloem J."/>
            <person name="Labutti K."/>
            <person name="Salamov A."/>
            <person name="Andreopoulos B."/>
            <person name="Baker S."/>
            <person name="Barry K."/>
            <person name="Bills G."/>
            <person name="Bluhm B."/>
            <person name="Cannon C."/>
            <person name="Castanera R."/>
            <person name="Culley D."/>
            <person name="Daum C."/>
            <person name="Ezra D."/>
            <person name="Gonzalez J."/>
            <person name="Henrissat B."/>
            <person name="Kuo A."/>
            <person name="Liang C."/>
            <person name="Lipzen A."/>
            <person name="Lutzoni F."/>
            <person name="Magnuson J."/>
            <person name="Mondo S."/>
            <person name="Nolan M."/>
            <person name="Ohm R."/>
            <person name="Pangilinan J."/>
            <person name="Park H.-J."/>
            <person name="Ramirez L."/>
            <person name="Alfaro M."/>
            <person name="Sun H."/>
            <person name="Tritt A."/>
            <person name="Yoshinaga Y."/>
            <person name="Zwiers L.-H."/>
            <person name="Turgeon B."/>
            <person name="Goodwin S."/>
            <person name="Spatafora J."/>
            <person name="Crous P."/>
            <person name="Grigoriev I."/>
        </authorList>
    </citation>
    <scope>NUCLEOTIDE SEQUENCE</scope>
    <source>
        <strain evidence="2">CBS 122367</strain>
    </source>
</reference>
<dbReference type="EMBL" id="MU005607">
    <property type="protein sequence ID" value="KAF2678954.1"/>
    <property type="molecule type" value="Genomic_DNA"/>
</dbReference>
<dbReference type="InterPro" id="IPR010730">
    <property type="entry name" value="HET"/>
</dbReference>
<dbReference type="Pfam" id="PF26639">
    <property type="entry name" value="Het-6_barrel"/>
    <property type="match status" value="1"/>
</dbReference>
<dbReference type="Pfam" id="PF06985">
    <property type="entry name" value="HET"/>
    <property type="match status" value="1"/>
</dbReference>
<evidence type="ECO:0000259" key="1">
    <source>
        <dbReference type="Pfam" id="PF06985"/>
    </source>
</evidence>
<name>A0A6G1IL36_9PLEO</name>
<dbReference type="Proteomes" id="UP000799291">
    <property type="component" value="Unassembled WGS sequence"/>
</dbReference>
<dbReference type="PANTHER" id="PTHR24148:SF64">
    <property type="entry name" value="HETEROKARYON INCOMPATIBILITY DOMAIN-CONTAINING PROTEIN"/>
    <property type="match status" value="1"/>
</dbReference>